<keyword evidence="5" id="KW-1185">Reference proteome</keyword>
<dbReference type="Pfam" id="PF15979">
    <property type="entry name" value="Glyco_hydro_115"/>
    <property type="match status" value="1"/>
</dbReference>
<proteinExistence type="predicted"/>
<dbReference type="EMBL" id="JAXAFO010000037">
    <property type="protein sequence ID" value="MDX6851027.1"/>
    <property type="molecule type" value="Genomic_DNA"/>
</dbReference>
<evidence type="ECO:0000256" key="1">
    <source>
        <dbReference type="ARBA" id="ARBA00022801"/>
    </source>
</evidence>
<reference evidence="4 5" key="1">
    <citation type="submission" date="2023-11" db="EMBL/GenBank/DDBJ databases">
        <title>Gilvimarinus fulvus sp. nov., isolated from the surface of Kelp.</title>
        <authorList>
            <person name="Sun Y.Y."/>
            <person name="Gong Y."/>
            <person name="Du Z.J."/>
        </authorList>
    </citation>
    <scope>NUCLEOTIDE SEQUENCE [LARGE SCALE GENOMIC DNA]</scope>
    <source>
        <strain evidence="4 5">SDUM040013</strain>
    </source>
</reference>
<gene>
    <name evidence="4" type="ORF">SCD92_16745</name>
</gene>
<evidence type="ECO:0000259" key="3">
    <source>
        <dbReference type="Pfam" id="PF17829"/>
    </source>
</evidence>
<accession>A0ABU4S3F2</accession>
<sequence length="956" mass="108009">MKLIKKLSLLSSFLLTLSSANIVLALGNAPFVTDTHSTNAFHLVHAGKTATLLHHSSADPAVTIALTNLQQDIARVSGAQPLMSTHLNDAAKHVVIAGQIGHNPLIDQLIAEGKLKVNAIAQRWEGYVLQTIDQPTSNVDKALVIAGSDRRGVAYGIYEVSEQIGVSPWYWWADVPVKQRENLYVEGDLHFSDYPEVKYRGIFLNDEAPALTGWATEKFGGYNHQFYEKVFELLTRLKANYLWPAMWNNAFNDDDPLNMVRAHEYGIFMGTSHHEPMMRADKEWNRYGEGPWDYARNPDKLFDFWVEGAKRNKPYDSIYTLGMRGQADTPMSDEQNIGLLEKIVADQREILLDVFSDRDITDVPQVWALYKEVQGYYEDGMRVPDDVTLLWADDNWGNIRRLPTPDERTRSGGAGVYYHFDYVGGPRSYRWTNVTPIAKIWEQMNLADAFDAKKIWIVNVGDLKPQEFPMEFFLRMAWQPSDWPQQRLQEFGRLWAEREFGEQHAEHIEQLISGYTRHNGRRKPELMGPDTYSQLNYREADRISSELTGLVESAEALYAALPKEYQSVFFQLVLHPVKATYQINELYNSVAKNRLYAHQGRANTNDFAQRAKDLFNADAELSEQYHTINDGKWNHLMSQTRIGYTHWNNPPANTMPVTYHYQPHNQPDMGVAAEGQAVAWPNTGELQLPEFSPYGETSHYIDIYNRGTKPFEYSAVAAAPWISLSHTAGEVRTQQRIFVSVDWSQAPAGAFNSHVFIKGTGWGGARVQVKGFLPTEKTRAKVTGFVEHNGYISIEAPNFSKRKGAADANWEKIAGHGRTQGSITVLPVTDNSYSDLKQAPWVEYDIFVFSTGDIELTALFAPSLEITPGKKLRYAVAINENAPQVIELLADSSHRAWQEGVRNGVRSSVSTHNVARPGAHKLRVYAIDPGVTLQKLVLDLGGLKESYLGPPQSHFQ</sequence>
<dbReference type="GO" id="GO:0016787">
    <property type="term" value="F:hydrolase activity"/>
    <property type="evidence" value="ECO:0007669"/>
    <property type="project" value="UniProtKB-KW"/>
</dbReference>
<dbReference type="PANTHER" id="PTHR37842:SF2">
    <property type="entry name" value="GYLCOSYL HYDROLASE 115 C-TERMINAL DOMAIN-CONTAINING PROTEIN"/>
    <property type="match status" value="1"/>
</dbReference>
<organism evidence="4 5">
    <name type="scientific">Gilvimarinus gilvus</name>
    <dbReference type="NCBI Taxonomy" id="3058038"/>
    <lineage>
        <taxon>Bacteria</taxon>
        <taxon>Pseudomonadati</taxon>
        <taxon>Pseudomonadota</taxon>
        <taxon>Gammaproteobacteria</taxon>
        <taxon>Cellvibrionales</taxon>
        <taxon>Cellvibrionaceae</taxon>
        <taxon>Gilvimarinus</taxon>
    </lineage>
</organism>
<comment type="caution">
    <text evidence="4">The sequence shown here is derived from an EMBL/GenBank/DDBJ whole genome shotgun (WGS) entry which is preliminary data.</text>
</comment>
<feature type="signal peptide" evidence="2">
    <location>
        <begin position="1"/>
        <end position="25"/>
    </location>
</feature>
<dbReference type="InterPro" id="IPR029018">
    <property type="entry name" value="Hex-like_dom2"/>
</dbReference>
<evidence type="ECO:0000313" key="4">
    <source>
        <dbReference type="EMBL" id="MDX6851027.1"/>
    </source>
</evidence>
<dbReference type="Gene3D" id="2.60.120.1620">
    <property type="match status" value="1"/>
</dbReference>
<dbReference type="Gene3D" id="1.20.58.2150">
    <property type="match status" value="1"/>
</dbReference>
<dbReference type="Pfam" id="PF17829">
    <property type="entry name" value="GH115_C"/>
    <property type="match status" value="1"/>
</dbReference>
<feature type="domain" description="Gylcosyl hydrolase 115 C-terminal" evidence="3">
    <location>
        <begin position="784"/>
        <end position="952"/>
    </location>
</feature>
<dbReference type="SUPFAM" id="SSF55545">
    <property type="entry name" value="beta-N-acetylhexosaminidase-like domain"/>
    <property type="match status" value="1"/>
</dbReference>
<dbReference type="Gene3D" id="3.20.20.520">
    <property type="entry name" value="Glycosyl hydrolase family 115"/>
    <property type="match status" value="1"/>
</dbReference>
<dbReference type="PANTHER" id="PTHR37842">
    <property type="match status" value="1"/>
</dbReference>
<evidence type="ECO:0000256" key="2">
    <source>
        <dbReference type="SAM" id="SignalP"/>
    </source>
</evidence>
<feature type="chain" id="PRO_5045764752" evidence="2">
    <location>
        <begin position="26"/>
        <end position="956"/>
    </location>
</feature>
<evidence type="ECO:0000313" key="5">
    <source>
        <dbReference type="Proteomes" id="UP001273505"/>
    </source>
</evidence>
<dbReference type="Proteomes" id="UP001273505">
    <property type="component" value="Unassembled WGS sequence"/>
</dbReference>
<protein>
    <submittedName>
        <fullName evidence="4">Glycosyl hydrolase 115 family protein</fullName>
    </submittedName>
</protein>
<dbReference type="InterPro" id="IPR041437">
    <property type="entry name" value="GH115_C"/>
</dbReference>
<keyword evidence="2" id="KW-0732">Signal</keyword>
<name>A0ABU4S3F2_9GAMM</name>
<dbReference type="RefSeq" id="WP_302720638.1">
    <property type="nucleotide sequence ID" value="NZ_JAULRU010000154.1"/>
</dbReference>
<dbReference type="InterPro" id="IPR031924">
    <property type="entry name" value="GH115"/>
</dbReference>
<keyword evidence="1 4" id="KW-0378">Hydrolase</keyword>
<dbReference type="InterPro" id="IPR042301">
    <property type="entry name" value="GH115_sf"/>
</dbReference>
<dbReference type="Gene3D" id="3.30.379.10">
    <property type="entry name" value="Chitobiase/beta-hexosaminidase domain 2-like"/>
    <property type="match status" value="1"/>
</dbReference>